<evidence type="ECO:0000256" key="1">
    <source>
        <dbReference type="SAM" id="SignalP"/>
    </source>
</evidence>
<keyword evidence="1" id="KW-0732">Signal</keyword>
<comment type="caution">
    <text evidence="2">The sequence shown here is derived from an EMBL/GenBank/DDBJ whole genome shotgun (WGS) entry which is preliminary data.</text>
</comment>
<gene>
    <name evidence="2" type="ORF">WMO41_13795</name>
</gene>
<organism evidence="2 3">
    <name type="scientific">Ventrimonas faecis</name>
    <dbReference type="NCBI Taxonomy" id="3133170"/>
    <lineage>
        <taxon>Bacteria</taxon>
        <taxon>Bacillati</taxon>
        <taxon>Bacillota</taxon>
        <taxon>Clostridia</taxon>
        <taxon>Lachnospirales</taxon>
        <taxon>Lachnospiraceae</taxon>
        <taxon>Ventrimonas</taxon>
    </lineage>
</organism>
<feature type="chain" id="PRO_5045374648" evidence="1">
    <location>
        <begin position="26"/>
        <end position="362"/>
    </location>
</feature>
<dbReference type="PROSITE" id="PS51257">
    <property type="entry name" value="PROKAR_LIPOPROTEIN"/>
    <property type="match status" value="1"/>
</dbReference>
<accession>A0ABV1HPH1</accession>
<reference evidence="2 3" key="1">
    <citation type="submission" date="2024-03" db="EMBL/GenBank/DDBJ databases">
        <title>Human intestinal bacterial collection.</title>
        <authorList>
            <person name="Pauvert C."/>
            <person name="Hitch T.C.A."/>
            <person name="Clavel T."/>
        </authorList>
    </citation>
    <scope>NUCLEOTIDE SEQUENCE [LARGE SCALE GENOMIC DNA]</scope>
    <source>
        <strain evidence="2 3">CLA-AP-H27</strain>
    </source>
</reference>
<keyword evidence="3" id="KW-1185">Reference proteome</keyword>
<dbReference type="EMBL" id="JBBMFJ010000035">
    <property type="protein sequence ID" value="MEQ2564222.1"/>
    <property type="molecule type" value="Genomic_DNA"/>
</dbReference>
<feature type="signal peptide" evidence="1">
    <location>
        <begin position="1"/>
        <end position="25"/>
    </location>
</feature>
<name>A0ABV1HPH1_9FIRM</name>
<dbReference type="Proteomes" id="UP001437460">
    <property type="component" value="Unassembled WGS sequence"/>
</dbReference>
<sequence>MRKMMSSMKKGTAVAMAAVMCISLAGCGGSSKKVVADKKETTATTTAAETQTETAQETEAVNDSDMAEILAGTTWAGISSEQEIMVAAFDEKDVYMAILDTDGEVTDLDGYWKADYDTFYLYANEDYSDDPTTFEFDWYTTENGEYIQLDDIILSSEGDGSNLENTLDQMMTTASVIEYVAQGTYWIGSGDETAMIFYFEGDQAYFDLLYNENGEIQTQSISGLWSLDYDHLTLIDDETDMSYELGWDLSEEGDSYCFELTEDDTTYYLYESAAEDVDSTLNILTSYLTAEDSVDVESDDIDLSDFLAGYVGHSVIDAFMLSGISPDFETRKYCAELLGFTNYSGTSDENLALIQLMGGTVQ</sequence>
<proteinExistence type="predicted"/>
<protein>
    <submittedName>
        <fullName evidence="2">Uncharacterized protein</fullName>
    </submittedName>
</protein>
<evidence type="ECO:0000313" key="3">
    <source>
        <dbReference type="Proteomes" id="UP001437460"/>
    </source>
</evidence>
<dbReference type="RefSeq" id="WP_349230260.1">
    <property type="nucleotide sequence ID" value="NZ_JBBMFJ010000035.1"/>
</dbReference>
<evidence type="ECO:0000313" key="2">
    <source>
        <dbReference type="EMBL" id="MEQ2564222.1"/>
    </source>
</evidence>